<feature type="compositionally biased region" description="Low complexity" evidence="1">
    <location>
        <begin position="1"/>
        <end position="12"/>
    </location>
</feature>
<accession>A0A9W7C9X6</accession>
<evidence type="ECO:0000256" key="1">
    <source>
        <dbReference type="SAM" id="MobiDB-lite"/>
    </source>
</evidence>
<dbReference type="GO" id="GO:0003700">
    <property type="term" value="F:DNA-binding transcription factor activity"/>
    <property type="evidence" value="ECO:0007669"/>
    <property type="project" value="InterPro"/>
</dbReference>
<feature type="region of interest" description="Disordered" evidence="1">
    <location>
        <begin position="1"/>
        <end position="22"/>
    </location>
</feature>
<dbReference type="InterPro" id="IPR004827">
    <property type="entry name" value="bZIP"/>
</dbReference>
<comment type="caution">
    <text evidence="3">The sequence shown here is derived from an EMBL/GenBank/DDBJ whole genome shotgun (WGS) entry which is preliminary data.</text>
</comment>
<reference evidence="4" key="1">
    <citation type="journal article" date="2023" name="Commun. Biol.">
        <title>Genome analysis of Parmales, the sister group of diatoms, reveals the evolutionary specialization of diatoms from phago-mixotrophs to photoautotrophs.</title>
        <authorList>
            <person name="Ban H."/>
            <person name="Sato S."/>
            <person name="Yoshikawa S."/>
            <person name="Yamada K."/>
            <person name="Nakamura Y."/>
            <person name="Ichinomiya M."/>
            <person name="Sato N."/>
            <person name="Blanc-Mathieu R."/>
            <person name="Endo H."/>
            <person name="Kuwata A."/>
            <person name="Ogata H."/>
        </authorList>
    </citation>
    <scope>NUCLEOTIDE SEQUENCE [LARGE SCALE GENOMIC DNA]</scope>
    <source>
        <strain evidence="4">NIES 3701</strain>
    </source>
</reference>
<feature type="compositionally biased region" description="Basic and acidic residues" evidence="1">
    <location>
        <begin position="100"/>
        <end position="109"/>
    </location>
</feature>
<evidence type="ECO:0000313" key="4">
    <source>
        <dbReference type="Proteomes" id="UP001165085"/>
    </source>
</evidence>
<sequence>MSRPSSNSSSNPTAKRSATLGQWKTPPQQMFTASHMQHQAHVFAQQHSQQHLHQQILNDPQMVPSTSIGDLKSLESMNISPAPGYEQQAIPRSSSLNDLTSKKSIDEEKRRKRLARNRASARLRRLRKKNLVESYESEVGVLEGSLKKLKQHTWGSSDPNLLTTALSMDRGSQILSADSRSTLIRGILEQELEHVENILDEQLDQLVLLELAKNSSSPTSDPEKKKVFSELQSILNLTPAQIQKLSTSNAHQSRTQISTVSLTISSLLSSPWLHNPGCETTIQKFVKILNPGQVQKFLLWVDNNSESVEKLNYVEANGSVQRGPMFYFGGEEVEEEEGKK</sequence>
<dbReference type="SUPFAM" id="SSF57959">
    <property type="entry name" value="Leucine zipper domain"/>
    <property type="match status" value="1"/>
</dbReference>
<feature type="compositionally biased region" description="Polar residues" evidence="1">
    <location>
        <begin position="13"/>
        <end position="22"/>
    </location>
</feature>
<protein>
    <recommendedName>
        <fullName evidence="2">BZIP domain-containing protein</fullName>
    </recommendedName>
</protein>
<dbReference type="AlphaFoldDB" id="A0A9W7C9X6"/>
<dbReference type="OrthoDB" id="158712at2759"/>
<feature type="region of interest" description="Disordered" evidence="1">
    <location>
        <begin position="77"/>
        <end position="113"/>
    </location>
</feature>
<organism evidence="3 4">
    <name type="scientific">Triparma strigata</name>
    <dbReference type="NCBI Taxonomy" id="1606541"/>
    <lineage>
        <taxon>Eukaryota</taxon>
        <taxon>Sar</taxon>
        <taxon>Stramenopiles</taxon>
        <taxon>Ochrophyta</taxon>
        <taxon>Bolidophyceae</taxon>
        <taxon>Parmales</taxon>
        <taxon>Triparmaceae</taxon>
        <taxon>Triparma</taxon>
    </lineage>
</organism>
<feature type="domain" description="BZIP" evidence="2">
    <location>
        <begin position="107"/>
        <end position="151"/>
    </location>
</feature>
<evidence type="ECO:0000259" key="2">
    <source>
        <dbReference type="PROSITE" id="PS50217"/>
    </source>
</evidence>
<name>A0A9W7C9X6_9STRA</name>
<gene>
    <name evidence="3" type="ORF">TrST_g8831</name>
</gene>
<keyword evidence="4" id="KW-1185">Reference proteome</keyword>
<proteinExistence type="predicted"/>
<dbReference type="EMBL" id="BRXY01000571">
    <property type="protein sequence ID" value="GMI00736.1"/>
    <property type="molecule type" value="Genomic_DNA"/>
</dbReference>
<dbReference type="Proteomes" id="UP001165085">
    <property type="component" value="Unassembled WGS sequence"/>
</dbReference>
<dbReference type="InterPro" id="IPR046347">
    <property type="entry name" value="bZIP_sf"/>
</dbReference>
<evidence type="ECO:0000313" key="3">
    <source>
        <dbReference type="EMBL" id="GMI00736.1"/>
    </source>
</evidence>
<dbReference type="Gene3D" id="1.20.5.170">
    <property type="match status" value="1"/>
</dbReference>
<feature type="compositionally biased region" description="Polar residues" evidence="1">
    <location>
        <begin position="90"/>
        <end position="99"/>
    </location>
</feature>
<dbReference type="PROSITE" id="PS50217">
    <property type="entry name" value="BZIP"/>
    <property type="match status" value="1"/>
</dbReference>
<dbReference type="SMART" id="SM00338">
    <property type="entry name" value="BRLZ"/>
    <property type="match status" value="1"/>
</dbReference>